<keyword evidence="1" id="KW-0812">Transmembrane</keyword>
<accession>A0A6F9XJB4</accession>
<organism evidence="2">
    <name type="scientific">Ligilactobacillus agilis</name>
    <dbReference type="NCBI Taxonomy" id="1601"/>
    <lineage>
        <taxon>Bacteria</taxon>
        <taxon>Bacillati</taxon>
        <taxon>Bacillota</taxon>
        <taxon>Bacilli</taxon>
        <taxon>Lactobacillales</taxon>
        <taxon>Lactobacillaceae</taxon>
        <taxon>Ligilactobacillus</taxon>
    </lineage>
</organism>
<keyword evidence="1" id="KW-1133">Transmembrane helix</keyword>
<reference evidence="2" key="1">
    <citation type="submission" date="2019-10" db="EMBL/GenBank/DDBJ databases">
        <title>Lactobacillus agilis SY212 Whole Genome Sequencing Project.</title>
        <authorList>
            <person name="Suzuki S."/>
            <person name="Endo A."/>
            <person name="Maeno S."/>
            <person name="Shiwa Y."/>
            <person name="Matsutani M."/>
            <person name="Kajikawa A."/>
        </authorList>
    </citation>
    <scope>NUCLEOTIDE SEQUENCE</scope>
    <source>
        <strain evidence="2">SY212</strain>
    </source>
</reference>
<feature type="transmembrane region" description="Helical" evidence="1">
    <location>
        <begin position="12"/>
        <end position="32"/>
    </location>
</feature>
<gene>
    <name evidence="2" type="ORF">SY212_03690</name>
</gene>
<evidence type="ECO:0000313" key="2">
    <source>
        <dbReference type="EMBL" id="GET05339.1"/>
    </source>
</evidence>
<dbReference type="AlphaFoldDB" id="A0A6F9XJB4"/>
<evidence type="ECO:0000256" key="1">
    <source>
        <dbReference type="SAM" id="Phobius"/>
    </source>
</evidence>
<comment type="caution">
    <text evidence="2">The sequence shown here is derived from an EMBL/GenBank/DDBJ whole genome shotgun (WGS) entry which is preliminary data.</text>
</comment>
<sequence length="66" mass="7721">MMGLFIKTIIRTIYTIWSIFTAVRLIGMWYVLYETNLALGIVTLPIAFLLLFSLCYGWGLVWKWEG</sequence>
<protein>
    <submittedName>
        <fullName evidence="2">Uncharacterized protein</fullName>
    </submittedName>
</protein>
<proteinExistence type="predicted"/>
<keyword evidence="1" id="KW-0472">Membrane</keyword>
<dbReference type="EMBL" id="BLAM01000054">
    <property type="protein sequence ID" value="GET05339.1"/>
    <property type="molecule type" value="Genomic_DNA"/>
</dbReference>
<name>A0A6F9XJB4_9LACO</name>
<feature type="transmembrane region" description="Helical" evidence="1">
    <location>
        <begin position="38"/>
        <end position="61"/>
    </location>
</feature>
<dbReference type="Proteomes" id="UP000494265">
    <property type="component" value="Unassembled WGS sequence"/>
</dbReference>